<dbReference type="Pfam" id="PF00691">
    <property type="entry name" value="OmpA"/>
    <property type="match status" value="1"/>
</dbReference>
<dbReference type="PROSITE" id="PS51123">
    <property type="entry name" value="OMPA_2"/>
    <property type="match status" value="1"/>
</dbReference>
<dbReference type="InterPro" id="IPR006665">
    <property type="entry name" value="OmpA-like"/>
</dbReference>
<dbReference type="NCBIfam" id="NF006543">
    <property type="entry name" value="PRK09039.1-2"/>
    <property type="match status" value="1"/>
</dbReference>
<accession>A0ABS6IPB3</accession>
<organism evidence="5 6">
    <name type="scientific">Reyranella humidisoli</name>
    <dbReference type="NCBI Taxonomy" id="2849149"/>
    <lineage>
        <taxon>Bacteria</taxon>
        <taxon>Pseudomonadati</taxon>
        <taxon>Pseudomonadota</taxon>
        <taxon>Alphaproteobacteria</taxon>
        <taxon>Hyphomicrobiales</taxon>
        <taxon>Reyranellaceae</taxon>
        <taxon>Reyranella</taxon>
    </lineage>
</organism>
<sequence length="423" mass="46271">MAGASRRRGGGSADYTWPGYVDALTTLLMVLIFLLSLFSVAQFTLTDTLNTRDVAIDALNKQLGSLASVLSLEKAANDGLKQDLEKLTLQLRENQAERDRLGADLAAQRSAADALKSERDRLTADLSSQRSSSDALKIERDQLTERLTSMMAERDRLAASLESANKEASSTASKAGDLQKEIERQRLELTRLAASLAAANQDKGKLFGDLTEEQKLSAEQKAAVVRLTAEMAALKDELARLGTALDAADAKAKDQQAQIVDLGQKLNRALASKVEELARYRSEFFGKLREALRGQRDVQIVGDRFVFQSEVLFPSGSAKLAEGGEKQLANVARRLVEISATIPKDINWVLQVDGHTDNKPISNATYPSNWELSAARAIAVVKFLHSEGIPNNRLVAAGYGEYQPLSSTDTTRNRRIELKVTNR</sequence>
<reference evidence="5 6" key="1">
    <citation type="submission" date="2021-06" db="EMBL/GenBank/DDBJ databases">
        <authorList>
            <person name="Lee D.H."/>
        </authorList>
    </citation>
    <scope>NUCLEOTIDE SEQUENCE [LARGE SCALE GENOMIC DNA]</scope>
    <source>
        <strain evidence="5 6">MMS21-HV4-11</strain>
    </source>
</reference>
<dbReference type="PANTHER" id="PTHR30329:SF21">
    <property type="entry name" value="LIPOPROTEIN YIAD-RELATED"/>
    <property type="match status" value="1"/>
</dbReference>
<gene>
    <name evidence="5" type="ORF">KQ910_21900</name>
</gene>
<proteinExistence type="predicted"/>
<evidence type="ECO:0000256" key="2">
    <source>
        <dbReference type="SAM" id="MobiDB-lite"/>
    </source>
</evidence>
<keyword evidence="1 3" id="KW-0472">Membrane</keyword>
<feature type="transmembrane region" description="Helical" evidence="3">
    <location>
        <begin position="20"/>
        <end position="41"/>
    </location>
</feature>
<dbReference type="CDD" id="cd07185">
    <property type="entry name" value="OmpA_C-like"/>
    <property type="match status" value="1"/>
</dbReference>
<feature type="compositionally biased region" description="Polar residues" evidence="2">
    <location>
        <begin position="162"/>
        <end position="173"/>
    </location>
</feature>
<dbReference type="RefSeq" id="WP_216965247.1">
    <property type="nucleotide sequence ID" value="NZ_JAHOPB010000002.1"/>
</dbReference>
<keyword evidence="3" id="KW-1133">Transmembrane helix</keyword>
<evidence type="ECO:0000259" key="4">
    <source>
        <dbReference type="PROSITE" id="PS51123"/>
    </source>
</evidence>
<comment type="caution">
    <text evidence="5">The sequence shown here is derived from an EMBL/GenBank/DDBJ whole genome shotgun (WGS) entry which is preliminary data.</text>
</comment>
<keyword evidence="6" id="KW-1185">Reference proteome</keyword>
<dbReference type="InterPro" id="IPR050330">
    <property type="entry name" value="Bact_OuterMem_StrucFunc"/>
</dbReference>
<name>A0ABS6IPB3_9HYPH</name>
<feature type="region of interest" description="Disordered" evidence="2">
    <location>
        <begin position="160"/>
        <end position="179"/>
    </location>
</feature>
<evidence type="ECO:0000313" key="5">
    <source>
        <dbReference type="EMBL" id="MBU8876443.1"/>
    </source>
</evidence>
<dbReference type="PANTHER" id="PTHR30329">
    <property type="entry name" value="STATOR ELEMENT OF FLAGELLAR MOTOR COMPLEX"/>
    <property type="match status" value="1"/>
</dbReference>
<evidence type="ECO:0000256" key="3">
    <source>
        <dbReference type="SAM" id="Phobius"/>
    </source>
</evidence>
<evidence type="ECO:0000256" key="1">
    <source>
        <dbReference type="PROSITE-ProRule" id="PRU00473"/>
    </source>
</evidence>
<dbReference type="EMBL" id="JAHOPB010000002">
    <property type="protein sequence ID" value="MBU8876443.1"/>
    <property type="molecule type" value="Genomic_DNA"/>
</dbReference>
<keyword evidence="3" id="KW-0812">Transmembrane</keyword>
<feature type="domain" description="OmpA-like" evidence="4">
    <location>
        <begin position="301"/>
        <end position="423"/>
    </location>
</feature>
<dbReference type="Proteomes" id="UP000727907">
    <property type="component" value="Unassembled WGS sequence"/>
</dbReference>
<protein>
    <submittedName>
        <fullName evidence="5">Peptidoglycan -binding protein</fullName>
    </submittedName>
</protein>
<evidence type="ECO:0000313" key="6">
    <source>
        <dbReference type="Proteomes" id="UP000727907"/>
    </source>
</evidence>